<dbReference type="NCBIfam" id="NF001238">
    <property type="entry name" value="PRK00211.1"/>
    <property type="match status" value="1"/>
</dbReference>
<dbReference type="SUPFAM" id="SSF75169">
    <property type="entry name" value="DsrEFH-like"/>
    <property type="match status" value="1"/>
</dbReference>
<dbReference type="InterPro" id="IPR027396">
    <property type="entry name" value="DsrEFH-like"/>
</dbReference>
<sequence length="118" mass="13122">MKKITVVFRHAPHGSASSREGLDFALLSASFEQQVTLIFVDDGVLNLLANQQPAQIGCRDYIATFKALPLYDIEQVFVCQQSLQARTLNLEHCAITVEPLEPEAITAQLQLADEVFVY</sequence>
<gene>
    <name evidence="2" type="primary">tusC</name>
    <name evidence="2" type="ORF">TUM4630_29340</name>
</gene>
<dbReference type="Pfam" id="PF02635">
    <property type="entry name" value="DsrE"/>
    <property type="match status" value="1"/>
</dbReference>
<dbReference type="Proteomes" id="UP000761574">
    <property type="component" value="Unassembled WGS sequence"/>
</dbReference>
<proteinExistence type="inferred from homology"/>
<comment type="similarity">
    <text evidence="1">Belongs to the DsrF/TusC family.</text>
</comment>
<dbReference type="PANTHER" id="PTHR38780:SF1">
    <property type="entry name" value="PROTEIN TUSC"/>
    <property type="match status" value="1"/>
</dbReference>
<name>A0ABQ4PPI8_9GAMM</name>
<protein>
    <submittedName>
        <fullName evidence="2">Sulfurtransferase TusC</fullName>
    </submittedName>
</protein>
<reference evidence="2 3" key="1">
    <citation type="submission" date="2021-05" db="EMBL/GenBank/DDBJ databases">
        <title>Molecular characterization for Shewanella algae harboring chromosomal blaOXA-55-like strains isolated from clinical and environment sample.</title>
        <authorList>
            <person name="Ohama Y."/>
            <person name="Aoki K."/>
            <person name="Harada S."/>
            <person name="Moriya K."/>
            <person name="Ishii Y."/>
            <person name="Tateda K."/>
        </authorList>
    </citation>
    <scope>NUCLEOTIDE SEQUENCE [LARGE SCALE GENOMIC DNA]</scope>
    <source>
        <strain evidence="2 3">LMG 23746</strain>
    </source>
</reference>
<evidence type="ECO:0000313" key="3">
    <source>
        <dbReference type="Proteomes" id="UP000761574"/>
    </source>
</evidence>
<dbReference type="NCBIfam" id="TIGR03010">
    <property type="entry name" value="sulf_tusC_dsrF"/>
    <property type="match status" value="1"/>
</dbReference>
<dbReference type="InterPro" id="IPR017462">
    <property type="entry name" value="Sulphur_relay_TusC/DsrF"/>
</dbReference>
<organism evidence="2 3">
    <name type="scientific">Shewanella algidipiscicola</name>
    <dbReference type="NCBI Taxonomy" id="614070"/>
    <lineage>
        <taxon>Bacteria</taxon>
        <taxon>Pseudomonadati</taxon>
        <taxon>Pseudomonadota</taxon>
        <taxon>Gammaproteobacteria</taxon>
        <taxon>Alteromonadales</taxon>
        <taxon>Shewanellaceae</taxon>
        <taxon>Shewanella</taxon>
    </lineage>
</organism>
<evidence type="ECO:0000313" key="2">
    <source>
        <dbReference type="EMBL" id="GIU49821.1"/>
    </source>
</evidence>
<dbReference type="PANTHER" id="PTHR38780">
    <property type="entry name" value="PROTEIN TUSC"/>
    <property type="match status" value="1"/>
</dbReference>
<dbReference type="InterPro" id="IPR003787">
    <property type="entry name" value="Sulphur_relay_DsrE/F-like"/>
</dbReference>
<comment type="caution">
    <text evidence="2">The sequence shown here is derived from an EMBL/GenBank/DDBJ whole genome shotgun (WGS) entry which is preliminary data.</text>
</comment>
<keyword evidence="3" id="KW-1185">Reference proteome</keyword>
<dbReference type="Gene3D" id="3.40.1260.10">
    <property type="entry name" value="DsrEFH-like"/>
    <property type="match status" value="1"/>
</dbReference>
<dbReference type="EMBL" id="BPFB01000042">
    <property type="protein sequence ID" value="GIU49821.1"/>
    <property type="molecule type" value="Genomic_DNA"/>
</dbReference>
<evidence type="ECO:0000256" key="1">
    <source>
        <dbReference type="ARBA" id="ARBA00005996"/>
    </source>
</evidence>
<dbReference type="RefSeq" id="WP_119977968.1">
    <property type="nucleotide sequence ID" value="NZ_BPFB01000042.1"/>
</dbReference>
<accession>A0ABQ4PPI8</accession>